<gene>
    <name evidence="2" type="ORF">ITJ86_09925</name>
</gene>
<feature type="signal peptide" evidence="1">
    <location>
        <begin position="1"/>
        <end position="22"/>
    </location>
</feature>
<evidence type="ECO:0000313" key="2">
    <source>
        <dbReference type="EMBL" id="MBF8150216.1"/>
    </source>
</evidence>
<sequence length="124" mass="14466">MKKLFAYVMVLVSLFGFSQSQNDEQNVLKNDNSEFQNLDMIITVDSLEELESELNVSDLKDLFEEIKAFKRVSFQLVCNDMRTSNVYKKNMSVKIESTIENEALFLKRVQNLKAMAITYYQNNN</sequence>
<evidence type="ECO:0000313" key="3">
    <source>
        <dbReference type="Proteomes" id="UP000611215"/>
    </source>
</evidence>
<name>A0ABS0EID3_9FLAO</name>
<comment type="caution">
    <text evidence="2">The sequence shown here is derived from an EMBL/GenBank/DDBJ whole genome shotgun (WGS) entry which is preliminary data.</text>
</comment>
<dbReference type="EMBL" id="JADOET010000007">
    <property type="protein sequence ID" value="MBF8150216.1"/>
    <property type="molecule type" value="Genomic_DNA"/>
</dbReference>
<protein>
    <submittedName>
        <fullName evidence="2">Uncharacterized protein</fullName>
    </submittedName>
</protein>
<keyword evidence="3" id="KW-1185">Reference proteome</keyword>
<evidence type="ECO:0000256" key="1">
    <source>
        <dbReference type="SAM" id="SignalP"/>
    </source>
</evidence>
<keyword evidence="1" id="KW-0732">Signal</keyword>
<accession>A0ABS0EID3</accession>
<feature type="chain" id="PRO_5047368549" evidence="1">
    <location>
        <begin position="23"/>
        <end position="124"/>
    </location>
</feature>
<proteinExistence type="predicted"/>
<dbReference type="RefSeq" id="WP_195871487.1">
    <property type="nucleotide sequence ID" value="NZ_JADOET010000007.1"/>
</dbReference>
<organism evidence="2 3">
    <name type="scientific">Winogradskyella marina</name>
    <dbReference type="NCBI Taxonomy" id="2785530"/>
    <lineage>
        <taxon>Bacteria</taxon>
        <taxon>Pseudomonadati</taxon>
        <taxon>Bacteroidota</taxon>
        <taxon>Flavobacteriia</taxon>
        <taxon>Flavobacteriales</taxon>
        <taxon>Flavobacteriaceae</taxon>
        <taxon>Winogradskyella</taxon>
    </lineage>
</organism>
<dbReference type="Proteomes" id="UP000611215">
    <property type="component" value="Unassembled WGS sequence"/>
</dbReference>
<reference evidence="2 3" key="1">
    <citation type="submission" date="2020-11" db="EMBL/GenBank/DDBJ databases">
        <title>Winogradskyella marina sp. nov., isolated from marine sediment.</title>
        <authorList>
            <person name="Bo J."/>
            <person name="Wang S."/>
            <person name="Song X."/>
            <person name="Du Z."/>
        </authorList>
    </citation>
    <scope>NUCLEOTIDE SEQUENCE [LARGE SCALE GENOMIC DNA]</scope>
    <source>
        <strain evidence="2 3">F6397</strain>
    </source>
</reference>